<sequence>MPVSKFEPEKKQNDTFASAGLSEKHFNQLFNKIQVAQNKARRSAKRTLKPNTLNNPTSKALKALGEKAKGVGFTKADLEKFDKSRNQHIKKYDSKTDGITYAFLVKSSRKIDIDRANNRVDDGTGINLATLSGIKGNIAYIRVKASDASKHEEHRVKVRFDQWDEVLNNPPAGDYLKATKLACAGRISFDCDCGRHQYWYRYLATMGNYALTPPKEFAFPKIRNPELSGVACKHVLKATTMLQSLAWHRILGKQMELQAKRVGYGSDNRLHTLTKAEKKEASKNRKTKVDQTAAQKEHAKYQRAQKAMAKQLAKQKNQTEHSKSQARKIRKQGNKIKELNDMLKVGFQNFSDSYKAAGKNKQDAIRDFSKMMNVSESKLKRLVQ</sequence>
<reference evidence="2" key="1">
    <citation type="submission" date="2021-11" db="EMBL/GenBank/DDBJ databases">
        <authorList>
            <person name="Rodrigo-Torres L."/>
            <person name="Arahal R. D."/>
            <person name="Lucena T."/>
        </authorList>
    </citation>
    <scope>NUCLEOTIDE SEQUENCE</scope>
    <source>
        <strain evidence="2">CECT 7928</strain>
    </source>
</reference>
<comment type="caution">
    <text evidence="2">The sequence shown here is derived from an EMBL/GenBank/DDBJ whole genome shotgun (WGS) entry which is preliminary data.</text>
</comment>
<evidence type="ECO:0000313" key="3">
    <source>
        <dbReference type="Proteomes" id="UP000838748"/>
    </source>
</evidence>
<dbReference type="RefSeq" id="WP_237363856.1">
    <property type="nucleotide sequence ID" value="NZ_CAKLDM010000004.1"/>
</dbReference>
<dbReference type="EMBL" id="CAKLDM010000004">
    <property type="protein sequence ID" value="CAH0543007.1"/>
    <property type="molecule type" value="Genomic_DNA"/>
</dbReference>
<accession>A0ABN8E9T0</accession>
<gene>
    <name evidence="2" type="ORF">VMF7928_04357</name>
</gene>
<protein>
    <recommendedName>
        <fullName evidence="4">Phage tail protein</fullName>
    </recommendedName>
</protein>
<keyword evidence="3" id="KW-1185">Reference proteome</keyword>
<feature type="region of interest" description="Disordered" evidence="1">
    <location>
        <begin position="312"/>
        <end position="333"/>
    </location>
</feature>
<proteinExistence type="predicted"/>
<dbReference type="Proteomes" id="UP000838748">
    <property type="component" value="Unassembled WGS sequence"/>
</dbReference>
<organism evidence="2 3">
    <name type="scientific">Vibrio marisflavi CECT 7928</name>
    <dbReference type="NCBI Taxonomy" id="634439"/>
    <lineage>
        <taxon>Bacteria</taxon>
        <taxon>Pseudomonadati</taxon>
        <taxon>Pseudomonadota</taxon>
        <taxon>Gammaproteobacteria</taxon>
        <taxon>Vibrionales</taxon>
        <taxon>Vibrionaceae</taxon>
        <taxon>Vibrio</taxon>
    </lineage>
</organism>
<evidence type="ECO:0000313" key="2">
    <source>
        <dbReference type="EMBL" id="CAH0543007.1"/>
    </source>
</evidence>
<feature type="compositionally biased region" description="Basic residues" evidence="1">
    <location>
        <begin position="324"/>
        <end position="333"/>
    </location>
</feature>
<evidence type="ECO:0000256" key="1">
    <source>
        <dbReference type="SAM" id="MobiDB-lite"/>
    </source>
</evidence>
<feature type="region of interest" description="Disordered" evidence="1">
    <location>
        <begin position="273"/>
        <end position="297"/>
    </location>
</feature>
<name>A0ABN8E9T0_9VIBR</name>
<evidence type="ECO:0008006" key="4">
    <source>
        <dbReference type="Google" id="ProtNLM"/>
    </source>
</evidence>